<organism evidence="2 3">
    <name type="scientific">Agathobacter rectalis</name>
    <dbReference type="NCBI Taxonomy" id="39491"/>
    <lineage>
        <taxon>Bacteria</taxon>
        <taxon>Bacillati</taxon>
        <taxon>Bacillota</taxon>
        <taxon>Clostridia</taxon>
        <taxon>Lachnospirales</taxon>
        <taxon>Lachnospiraceae</taxon>
        <taxon>Agathobacter</taxon>
    </lineage>
</organism>
<feature type="transmembrane region" description="Helical" evidence="1">
    <location>
        <begin position="39"/>
        <end position="58"/>
    </location>
</feature>
<dbReference type="AlphaFoldDB" id="A0A413Q2C6"/>
<protein>
    <submittedName>
        <fullName evidence="2">Uncharacterized protein</fullName>
    </submittedName>
</protein>
<gene>
    <name evidence="2" type="ORF">DW967_17470</name>
</gene>
<evidence type="ECO:0000313" key="3">
    <source>
        <dbReference type="Proteomes" id="UP000283721"/>
    </source>
</evidence>
<feature type="transmembrane region" description="Helical" evidence="1">
    <location>
        <begin position="70"/>
        <end position="89"/>
    </location>
</feature>
<name>A0A413Q2C6_9FIRM</name>
<reference evidence="2 3" key="1">
    <citation type="submission" date="2018-08" db="EMBL/GenBank/DDBJ databases">
        <title>A genome reference for cultivated species of the human gut microbiota.</title>
        <authorList>
            <person name="Zou Y."/>
            <person name="Xue W."/>
            <person name="Luo G."/>
        </authorList>
    </citation>
    <scope>NUCLEOTIDE SEQUENCE [LARGE SCALE GENOMIC DNA]</scope>
    <source>
        <strain evidence="2 3">AM47-6BH</strain>
    </source>
</reference>
<keyword evidence="1" id="KW-0472">Membrane</keyword>
<evidence type="ECO:0000256" key="1">
    <source>
        <dbReference type="SAM" id="Phobius"/>
    </source>
</evidence>
<evidence type="ECO:0000313" key="2">
    <source>
        <dbReference type="EMBL" id="RGZ87214.1"/>
    </source>
</evidence>
<accession>A0A413Q2C6</accession>
<comment type="caution">
    <text evidence="2">The sequence shown here is derived from an EMBL/GenBank/DDBJ whole genome shotgun (WGS) entry which is preliminary data.</text>
</comment>
<keyword evidence="1" id="KW-0812">Transmembrane</keyword>
<sequence length="203" mass="23943">MNEEEGLYNMAEPMEQPNYVLQFKEGTYVPKHESILKNIVTILLIAYALIYIIIYFAFGKSVTKEIPFSVWICVVAGVIYRISVGGVVVKPYPSELWFYDDYMVHCRVITYYSKNNVRKEYYKFYYKDVRQLLFRTPLYKVEIHGVTEATFYKYNKDGTLNTVPKQNITCDAYSAFYTMFNPEIDFAKVFETHTPLKIEYQDA</sequence>
<dbReference type="EMBL" id="QSES01000065">
    <property type="protein sequence ID" value="RGZ87214.1"/>
    <property type="molecule type" value="Genomic_DNA"/>
</dbReference>
<dbReference type="Proteomes" id="UP000283721">
    <property type="component" value="Unassembled WGS sequence"/>
</dbReference>
<keyword evidence="1" id="KW-1133">Transmembrane helix</keyword>
<proteinExistence type="predicted"/>